<organism evidence="9 10">
    <name type="scientific">Actinia tenebrosa</name>
    <name type="common">Australian red waratah sea anemone</name>
    <dbReference type="NCBI Taxonomy" id="6105"/>
    <lineage>
        <taxon>Eukaryota</taxon>
        <taxon>Metazoa</taxon>
        <taxon>Cnidaria</taxon>
        <taxon>Anthozoa</taxon>
        <taxon>Hexacorallia</taxon>
        <taxon>Actiniaria</taxon>
        <taxon>Actiniidae</taxon>
        <taxon>Actinia</taxon>
    </lineage>
</organism>
<proteinExistence type="inferred from homology"/>
<dbReference type="Gene3D" id="1.10.150.340">
    <property type="entry name" value="Pyrimidine 5'-nucleotidase (UMPH-1), N-terminal domain"/>
    <property type="match status" value="1"/>
</dbReference>
<evidence type="ECO:0000256" key="8">
    <source>
        <dbReference type="ARBA" id="ARBA00023080"/>
    </source>
</evidence>
<dbReference type="InterPro" id="IPR023214">
    <property type="entry name" value="HAD_sf"/>
</dbReference>
<evidence type="ECO:0000313" key="9">
    <source>
        <dbReference type="Proteomes" id="UP000515163"/>
    </source>
</evidence>
<dbReference type="InParanoid" id="A0A6P8IMA7"/>
<dbReference type="FunFam" id="1.10.150.340:FF:000001">
    <property type="entry name" value="Cytosolic 5-nucleotidase 3-like"/>
    <property type="match status" value="1"/>
</dbReference>
<dbReference type="Gene3D" id="3.40.50.1000">
    <property type="entry name" value="HAD superfamily/HAD-like"/>
    <property type="match status" value="1"/>
</dbReference>
<dbReference type="GO" id="GO:0009117">
    <property type="term" value="P:nucleotide metabolic process"/>
    <property type="evidence" value="ECO:0007669"/>
    <property type="project" value="UniProtKB-KW"/>
</dbReference>
<dbReference type="InterPro" id="IPR006434">
    <property type="entry name" value="Pyrimidine_nucleotidase_eu"/>
</dbReference>
<dbReference type="Pfam" id="PF05822">
    <property type="entry name" value="UMPH-1"/>
    <property type="match status" value="1"/>
</dbReference>
<dbReference type="GO" id="GO:0008253">
    <property type="term" value="F:5'-nucleotidase activity"/>
    <property type="evidence" value="ECO:0007669"/>
    <property type="project" value="UniProtKB-EC"/>
</dbReference>
<evidence type="ECO:0000256" key="4">
    <source>
        <dbReference type="ARBA" id="ARBA00022723"/>
    </source>
</evidence>
<keyword evidence="9" id="KW-1185">Reference proteome</keyword>
<dbReference type="Proteomes" id="UP000515163">
    <property type="component" value="Unplaced"/>
</dbReference>
<evidence type="ECO:0000313" key="10">
    <source>
        <dbReference type="RefSeq" id="XP_031567932.1"/>
    </source>
</evidence>
<evidence type="ECO:0000256" key="3">
    <source>
        <dbReference type="ARBA" id="ARBA00012643"/>
    </source>
</evidence>
<keyword evidence="4" id="KW-0479">Metal-binding</keyword>
<keyword evidence="5" id="KW-0547">Nucleotide-binding</keyword>
<evidence type="ECO:0000256" key="2">
    <source>
        <dbReference type="ARBA" id="ARBA00008389"/>
    </source>
</evidence>
<evidence type="ECO:0000256" key="5">
    <source>
        <dbReference type="ARBA" id="ARBA00022741"/>
    </source>
</evidence>
<evidence type="ECO:0000256" key="7">
    <source>
        <dbReference type="ARBA" id="ARBA00022842"/>
    </source>
</evidence>
<dbReference type="SFLD" id="SFLDS00003">
    <property type="entry name" value="Haloacid_Dehalogenase"/>
    <property type="match status" value="1"/>
</dbReference>
<protein>
    <recommendedName>
        <fullName evidence="3">5'-nucleotidase</fullName>
        <ecNumber evidence="3">3.1.3.5</ecNumber>
    </recommendedName>
</protein>
<dbReference type="SFLD" id="SFLDG01128">
    <property type="entry name" value="C1.4:_5'-Nucleotidase_Like"/>
    <property type="match status" value="1"/>
</dbReference>
<comment type="catalytic activity">
    <reaction evidence="1">
        <text>a ribonucleoside 5'-phosphate + H2O = a ribonucleoside + phosphate</text>
        <dbReference type="Rhea" id="RHEA:12484"/>
        <dbReference type="ChEBI" id="CHEBI:15377"/>
        <dbReference type="ChEBI" id="CHEBI:18254"/>
        <dbReference type="ChEBI" id="CHEBI:43474"/>
        <dbReference type="ChEBI" id="CHEBI:58043"/>
        <dbReference type="EC" id="3.1.3.5"/>
    </reaction>
</comment>
<accession>A0A6P8IMA7</accession>
<keyword evidence="6" id="KW-0378">Hydrolase</keyword>
<dbReference type="KEGG" id="aten:116302708"/>
<dbReference type="AlphaFoldDB" id="A0A6P8IMA7"/>
<sequence length="331" mass="37691">MSRSKEEIAMFAVAAVGVSAVAGYGVYRYICSRNERLRVKKATDEMVKALDKTNVYLRDSIGVREKLQRMYEAGTEKLQIVSDFDKTLTKFKVNGLQGCTVHGVLETSKHFPESYREKALELKDKYHPIELSDMSSEEKGPLMEEWWSKAHDLIKELNLRKENLPVIVKEANIALRDGVDWLFVKSHEKSVPILILSGGLGDIIKVVIDQGSELYDNIEISANFMKYNDQGVMVGFEGKLISSNNKEERTKDLAFFKKMKSRTNVIVMGDLIQDTDVVKSIQNPENVLTIGFLNEKVDERLKDYENAFDIVIVDDHSIETVDLLLMKLFHC</sequence>
<dbReference type="OrthoDB" id="10014216at2759"/>
<name>A0A6P8IMA7_ACTTE</name>
<dbReference type="InterPro" id="IPR036412">
    <property type="entry name" value="HAD-like_sf"/>
</dbReference>
<evidence type="ECO:0000256" key="1">
    <source>
        <dbReference type="ARBA" id="ARBA00000815"/>
    </source>
</evidence>
<dbReference type="PANTHER" id="PTHR13045">
    <property type="entry name" value="5'-NUCLEOTIDASE"/>
    <property type="match status" value="1"/>
</dbReference>
<dbReference type="EC" id="3.1.3.5" evidence="3"/>
<dbReference type="SUPFAM" id="SSF56784">
    <property type="entry name" value="HAD-like"/>
    <property type="match status" value="1"/>
</dbReference>
<keyword evidence="8" id="KW-0546">Nucleotide metabolism</keyword>
<evidence type="ECO:0000256" key="6">
    <source>
        <dbReference type="ARBA" id="ARBA00022801"/>
    </source>
</evidence>
<dbReference type="FunCoup" id="A0A6P8IMA7">
    <property type="interactions" value="2480"/>
</dbReference>
<reference evidence="10" key="1">
    <citation type="submission" date="2025-08" db="UniProtKB">
        <authorList>
            <consortium name="RefSeq"/>
        </authorList>
    </citation>
    <scope>IDENTIFICATION</scope>
    <source>
        <tissue evidence="10">Tentacle</tissue>
    </source>
</reference>
<dbReference type="RefSeq" id="XP_031567932.1">
    <property type="nucleotide sequence ID" value="XM_031712072.1"/>
</dbReference>
<dbReference type="GO" id="GO:0000287">
    <property type="term" value="F:magnesium ion binding"/>
    <property type="evidence" value="ECO:0007669"/>
    <property type="project" value="InterPro"/>
</dbReference>
<dbReference type="GeneID" id="116302708"/>
<dbReference type="PANTHER" id="PTHR13045:SF0">
    <property type="entry name" value="7-METHYLGUANOSINE PHOSPHATE-SPECIFIC 5'-NUCLEOTIDASE"/>
    <property type="match status" value="1"/>
</dbReference>
<gene>
    <name evidence="10" type="primary">LOC116302708</name>
</gene>
<dbReference type="GO" id="GO:0005737">
    <property type="term" value="C:cytoplasm"/>
    <property type="evidence" value="ECO:0007669"/>
    <property type="project" value="InterPro"/>
</dbReference>
<dbReference type="GO" id="GO:0000166">
    <property type="term" value="F:nucleotide binding"/>
    <property type="evidence" value="ECO:0007669"/>
    <property type="project" value="UniProtKB-KW"/>
</dbReference>
<comment type="similarity">
    <text evidence="2">Belongs to the pyrimidine 5'-nucleotidase family.</text>
</comment>
<keyword evidence="7" id="KW-0460">Magnesium</keyword>